<comment type="caution">
    <text evidence="2">The sequence shown here is derived from an EMBL/GenBank/DDBJ whole genome shotgun (WGS) entry which is preliminary data.</text>
</comment>
<dbReference type="EMBL" id="JACMRX010000001">
    <property type="protein sequence ID" value="KAF7996839.1"/>
    <property type="molecule type" value="Genomic_DNA"/>
</dbReference>
<dbReference type="PANTHER" id="PTHR13318:SF105">
    <property type="entry name" value="F-BOX_LRR-REPEAT PROTEIN 3"/>
    <property type="match status" value="1"/>
</dbReference>
<keyword evidence="3" id="KW-1185">Reference proteome</keyword>
<reference evidence="2 3" key="1">
    <citation type="submission" date="2020-08" db="EMBL/GenBank/DDBJ databases">
        <title>Aphidius gifuensis genome sequencing and assembly.</title>
        <authorList>
            <person name="Du Z."/>
        </authorList>
    </citation>
    <scope>NUCLEOTIDE SEQUENCE [LARGE SCALE GENOMIC DNA]</scope>
    <source>
        <strain evidence="2">YNYX2018</strain>
        <tissue evidence="2">Adults</tissue>
    </source>
</reference>
<dbReference type="InterPro" id="IPR036047">
    <property type="entry name" value="F-box-like_dom_sf"/>
</dbReference>
<dbReference type="OrthoDB" id="10257471at2759"/>
<dbReference type="PANTHER" id="PTHR13318">
    <property type="entry name" value="PARTNER OF PAIRED, ISOFORM B-RELATED"/>
    <property type="match status" value="1"/>
</dbReference>
<sequence length="423" mass="49272">MPISLGRFYKKINKFIHRLIKKKKDCLDDDCLAEIFMYIPALERPKLALVCKKWKRALGYSWSNERKVAFNYFKYHSKYDGKIIDKKSRCFKQLLLNQCGNYLRELDVSYPSSEIMPFIKKSCPNIEILKLTFNDVQDVDCKRAFANMSRLKILRIKLNCNYRMPESLINSLKAVVNTLEDLTFINSTSQYLWSYVLPNSAKSIFQQFKVLKHLCLDQYAIDDSLVESISQLKNLITLKCHYNHEHFHRIYSEANINPILNLKNLEVLIVDACKDVDDGFLINLSSNAEKLKTLKIWCSSITDNGLIALTELKQLEVLRLHWSVESKITDSSVQWFKNMKSLYLSESNNITDYSIGKVIKNSPSLEFFYISSSNLTIEAVKKADELTKHRNNNVILSLYLEVKNCNRSYVPPCESPYLNLYYS</sequence>
<gene>
    <name evidence="2" type="ORF">HCN44_002485</name>
</gene>
<proteinExistence type="predicted"/>
<accession>A0A835CUA6</accession>
<feature type="domain" description="F-box" evidence="1">
    <location>
        <begin position="27"/>
        <end position="68"/>
    </location>
</feature>
<name>A0A835CUA6_APHGI</name>
<dbReference type="Pfam" id="PF00646">
    <property type="entry name" value="F-box"/>
    <property type="match status" value="1"/>
</dbReference>
<dbReference type="Proteomes" id="UP000639338">
    <property type="component" value="Unassembled WGS sequence"/>
</dbReference>
<protein>
    <recommendedName>
        <fullName evidence="1">F-box domain-containing protein</fullName>
    </recommendedName>
</protein>
<dbReference type="InterPro" id="IPR001810">
    <property type="entry name" value="F-box_dom"/>
</dbReference>
<dbReference type="SUPFAM" id="SSF81383">
    <property type="entry name" value="F-box domain"/>
    <property type="match status" value="1"/>
</dbReference>
<dbReference type="SMART" id="SM00256">
    <property type="entry name" value="FBOX"/>
    <property type="match status" value="1"/>
</dbReference>
<dbReference type="Gene3D" id="3.80.10.10">
    <property type="entry name" value="Ribonuclease Inhibitor"/>
    <property type="match status" value="1"/>
</dbReference>
<dbReference type="AlphaFoldDB" id="A0A835CUA6"/>
<dbReference type="GO" id="GO:0019005">
    <property type="term" value="C:SCF ubiquitin ligase complex"/>
    <property type="evidence" value="ECO:0007669"/>
    <property type="project" value="TreeGrafter"/>
</dbReference>
<dbReference type="InterPro" id="IPR032675">
    <property type="entry name" value="LRR_dom_sf"/>
</dbReference>
<dbReference type="Gene3D" id="1.20.1280.50">
    <property type="match status" value="1"/>
</dbReference>
<evidence type="ECO:0000313" key="2">
    <source>
        <dbReference type="EMBL" id="KAF7996839.1"/>
    </source>
</evidence>
<dbReference type="GO" id="GO:0031146">
    <property type="term" value="P:SCF-dependent proteasomal ubiquitin-dependent protein catabolic process"/>
    <property type="evidence" value="ECO:0007669"/>
    <property type="project" value="TreeGrafter"/>
</dbReference>
<evidence type="ECO:0000259" key="1">
    <source>
        <dbReference type="SMART" id="SM00256"/>
    </source>
</evidence>
<dbReference type="SUPFAM" id="SSF52047">
    <property type="entry name" value="RNI-like"/>
    <property type="match status" value="1"/>
</dbReference>
<evidence type="ECO:0000313" key="3">
    <source>
        <dbReference type="Proteomes" id="UP000639338"/>
    </source>
</evidence>
<organism evidence="2 3">
    <name type="scientific">Aphidius gifuensis</name>
    <name type="common">Parasitoid wasp</name>
    <dbReference type="NCBI Taxonomy" id="684658"/>
    <lineage>
        <taxon>Eukaryota</taxon>
        <taxon>Metazoa</taxon>
        <taxon>Ecdysozoa</taxon>
        <taxon>Arthropoda</taxon>
        <taxon>Hexapoda</taxon>
        <taxon>Insecta</taxon>
        <taxon>Pterygota</taxon>
        <taxon>Neoptera</taxon>
        <taxon>Endopterygota</taxon>
        <taxon>Hymenoptera</taxon>
        <taxon>Apocrita</taxon>
        <taxon>Ichneumonoidea</taxon>
        <taxon>Braconidae</taxon>
        <taxon>Aphidiinae</taxon>
        <taxon>Aphidius</taxon>
    </lineage>
</organism>